<gene>
    <name evidence="7" type="ORF">METZ01_LOCUS294420</name>
</gene>
<evidence type="ECO:0000256" key="6">
    <source>
        <dbReference type="SAM" id="Phobius"/>
    </source>
</evidence>
<feature type="transmembrane region" description="Helical" evidence="6">
    <location>
        <begin position="88"/>
        <end position="108"/>
    </location>
</feature>
<sequence length="240" mass="24674">VVLTAFLEAAVRLAAPLALAALGETITERSGIINIGLEGSLVTGALCAAFTALSWGSPGAGIIIGALGGAFVALGFAAFVIGLNTNQIITGTAATLAGLGFTGVFYQARFGTTGTVLTLPVLQSFSLPGLSKIPVFGSAFFEQAPTVYLAYILAPLLWYFLFRTEWGLELRAVGEEPTAAEAAGVRIRWIRLLATVFGGLLAGVAGAHLALNSGTFIEGMSSGRGFIAIAVVVLGRWNPI</sequence>
<evidence type="ECO:0000256" key="2">
    <source>
        <dbReference type="ARBA" id="ARBA00022475"/>
    </source>
</evidence>
<evidence type="ECO:0000256" key="4">
    <source>
        <dbReference type="ARBA" id="ARBA00022989"/>
    </source>
</evidence>
<feature type="non-terminal residue" evidence="7">
    <location>
        <position position="1"/>
    </location>
</feature>
<keyword evidence="3 6" id="KW-0812">Transmembrane</keyword>
<dbReference type="InterPro" id="IPR001851">
    <property type="entry name" value="ABC_transp_permease"/>
</dbReference>
<feature type="non-terminal residue" evidence="7">
    <location>
        <position position="240"/>
    </location>
</feature>
<evidence type="ECO:0000313" key="7">
    <source>
        <dbReference type="EMBL" id="SVC41566.1"/>
    </source>
</evidence>
<evidence type="ECO:0008006" key="8">
    <source>
        <dbReference type="Google" id="ProtNLM"/>
    </source>
</evidence>
<dbReference type="PANTHER" id="PTHR43370">
    <property type="entry name" value="SUGAR ABC TRANSPORTER INTEGRAL MEMBRANE PROTEIN-RELATED"/>
    <property type="match status" value="1"/>
</dbReference>
<dbReference type="GO" id="GO:0022857">
    <property type="term" value="F:transmembrane transporter activity"/>
    <property type="evidence" value="ECO:0007669"/>
    <property type="project" value="InterPro"/>
</dbReference>
<feature type="transmembrane region" description="Helical" evidence="6">
    <location>
        <begin position="192"/>
        <end position="211"/>
    </location>
</feature>
<protein>
    <recommendedName>
        <fullName evidence="8">ABC transporter permease</fullName>
    </recommendedName>
</protein>
<feature type="transmembrane region" description="Helical" evidence="6">
    <location>
        <begin position="145"/>
        <end position="162"/>
    </location>
</feature>
<reference evidence="7" key="1">
    <citation type="submission" date="2018-05" db="EMBL/GenBank/DDBJ databases">
        <authorList>
            <person name="Lanie J.A."/>
            <person name="Ng W.-L."/>
            <person name="Kazmierczak K.M."/>
            <person name="Andrzejewski T.M."/>
            <person name="Davidsen T.M."/>
            <person name="Wayne K.J."/>
            <person name="Tettelin H."/>
            <person name="Glass J.I."/>
            <person name="Rusch D."/>
            <person name="Podicherti R."/>
            <person name="Tsui H.-C.T."/>
            <person name="Winkler M.E."/>
        </authorList>
    </citation>
    <scope>NUCLEOTIDE SEQUENCE</scope>
</reference>
<dbReference type="Pfam" id="PF02653">
    <property type="entry name" value="BPD_transp_2"/>
    <property type="match status" value="1"/>
</dbReference>
<organism evidence="7">
    <name type="scientific">marine metagenome</name>
    <dbReference type="NCBI Taxonomy" id="408172"/>
    <lineage>
        <taxon>unclassified sequences</taxon>
        <taxon>metagenomes</taxon>
        <taxon>ecological metagenomes</taxon>
    </lineage>
</organism>
<dbReference type="CDD" id="cd06580">
    <property type="entry name" value="TM_PBP1_transp_TpRbsC_like"/>
    <property type="match status" value="1"/>
</dbReference>
<feature type="transmembrane region" description="Helical" evidence="6">
    <location>
        <begin position="61"/>
        <end position="81"/>
    </location>
</feature>
<keyword evidence="4 6" id="KW-1133">Transmembrane helix</keyword>
<evidence type="ECO:0000256" key="5">
    <source>
        <dbReference type="ARBA" id="ARBA00023136"/>
    </source>
</evidence>
<comment type="subcellular location">
    <subcellularLocation>
        <location evidence="1">Cell membrane</location>
        <topology evidence="1">Multi-pass membrane protein</topology>
    </subcellularLocation>
</comment>
<feature type="transmembrane region" description="Helical" evidence="6">
    <location>
        <begin position="6"/>
        <end position="23"/>
    </location>
</feature>
<feature type="transmembrane region" description="Helical" evidence="6">
    <location>
        <begin position="35"/>
        <end position="55"/>
    </location>
</feature>
<keyword evidence="2" id="KW-1003">Cell membrane</keyword>
<evidence type="ECO:0000256" key="3">
    <source>
        <dbReference type="ARBA" id="ARBA00022692"/>
    </source>
</evidence>
<accession>A0A382LY98</accession>
<dbReference type="EMBL" id="UINC01090004">
    <property type="protein sequence ID" value="SVC41566.1"/>
    <property type="molecule type" value="Genomic_DNA"/>
</dbReference>
<dbReference type="AlphaFoldDB" id="A0A382LY98"/>
<evidence type="ECO:0000256" key="1">
    <source>
        <dbReference type="ARBA" id="ARBA00004651"/>
    </source>
</evidence>
<name>A0A382LY98_9ZZZZ</name>
<dbReference type="GO" id="GO:0005886">
    <property type="term" value="C:plasma membrane"/>
    <property type="evidence" value="ECO:0007669"/>
    <property type="project" value="UniProtKB-SubCell"/>
</dbReference>
<keyword evidence="5 6" id="KW-0472">Membrane</keyword>
<proteinExistence type="predicted"/>
<dbReference type="PANTHER" id="PTHR43370:SF2">
    <property type="entry name" value="ABC TRANSPORTER PERMEASE PROTEIN"/>
    <property type="match status" value="1"/>
</dbReference>